<evidence type="ECO:0000313" key="8">
    <source>
        <dbReference type="EMBL" id="ROO32797.1"/>
    </source>
</evidence>
<evidence type="ECO:0000256" key="6">
    <source>
        <dbReference type="RuleBase" id="RU000568"/>
    </source>
</evidence>
<evidence type="ECO:0000256" key="3">
    <source>
        <dbReference type="ARBA" id="ARBA00023274"/>
    </source>
</evidence>
<proteinExistence type="inferred from homology"/>
<evidence type="ECO:0000256" key="5">
    <source>
        <dbReference type="HAMAP-Rule" id="MF_00514"/>
    </source>
</evidence>
<dbReference type="HAMAP" id="MF_00514">
    <property type="entry name" value="Ribosomal_bL35"/>
    <property type="match status" value="1"/>
</dbReference>
<dbReference type="FunCoup" id="A0A423Q2C2">
    <property type="interactions" value="377"/>
</dbReference>
<dbReference type="PANTHER" id="PTHR33343:SF1">
    <property type="entry name" value="LARGE RIBOSOMAL SUBUNIT PROTEIN BL35M"/>
    <property type="match status" value="1"/>
</dbReference>
<reference evidence="8 9" key="1">
    <citation type="submission" date="2013-10" db="EMBL/GenBank/DDBJ databases">
        <title>Salinisphaera japonica YTM-1 Genome Sequencing.</title>
        <authorList>
            <person name="Lai Q."/>
            <person name="Li C."/>
            <person name="Shao Z."/>
        </authorList>
    </citation>
    <scope>NUCLEOTIDE SEQUENCE [LARGE SCALE GENOMIC DNA]</scope>
    <source>
        <strain evidence="8 9">YTM-1</strain>
    </source>
</reference>
<dbReference type="GO" id="GO:0006412">
    <property type="term" value="P:translation"/>
    <property type="evidence" value="ECO:0007669"/>
    <property type="project" value="UniProtKB-UniRule"/>
</dbReference>
<evidence type="ECO:0000256" key="4">
    <source>
        <dbReference type="ARBA" id="ARBA00071664"/>
    </source>
</evidence>
<comment type="similarity">
    <text evidence="1 5 6">Belongs to the bacterial ribosomal protein bL35 family.</text>
</comment>
<keyword evidence="9" id="KW-1185">Reference proteome</keyword>
<evidence type="ECO:0000313" key="9">
    <source>
        <dbReference type="Proteomes" id="UP000285310"/>
    </source>
</evidence>
<dbReference type="PRINTS" id="PR00064">
    <property type="entry name" value="RIBOSOMALL35"/>
</dbReference>
<dbReference type="InParanoid" id="A0A423Q2C2"/>
<dbReference type="GO" id="GO:0022625">
    <property type="term" value="C:cytosolic large ribosomal subunit"/>
    <property type="evidence" value="ECO:0007669"/>
    <property type="project" value="TreeGrafter"/>
</dbReference>
<keyword evidence="3 5" id="KW-0687">Ribonucleoprotein</keyword>
<feature type="region of interest" description="Disordered" evidence="7">
    <location>
        <begin position="1"/>
        <end position="40"/>
    </location>
</feature>
<comment type="caution">
    <text evidence="8">The sequence shown here is derived from an EMBL/GenBank/DDBJ whole genome shotgun (WGS) entry which is preliminary data.</text>
</comment>
<dbReference type="FunFam" id="4.10.410.60:FF:000001">
    <property type="entry name" value="50S ribosomal protein L35"/>
    <property type="match status" value="1"/>
</dbReference>
<dbReference type="Proteomes" id="UP000285310">
    <property type="component" value="Unassembled WGS sequence"/>
</dbReference>
<dbReference type="InterPro" id="IPR001706">
    <property type="entry name" value="Ribosomal_bL35"/>
</dbReference>
<sequence>MPKIKTNRGAAKRLKRTGSGKLKRARAFKNHILTKKAPDRKNRLATSAIVDKADQPAMDRLIPYK</sequence>
<dbReference type="Pfam" id="PF01632">
    <property type="entry name" value="Ribosomal_L35p"/>
    <property type="match status" value="1"/>
</dbReference>
<dbReference type="Gene3D" id="4.10.410.60">
    <property type="match status" value="1"/>
</dbReference>
<dbReference type="GO" id="GO:0003735">
    <property type="term" value="F:structural constituent of ribosome"/>
    <property type="evidence" value="ECO:0007669"/>
    <property type="project" value="InterPro"/>
</dbReference>
<dbReference type="EMBL" id="AYKG01000001">
    <property type="protein sequence ID" value="ROO32797.1"/>
    <property type="molecule type" value="Genomic_DNA"/>
</dbReference>
<evidence type="ECO:0000256" key="2">
    <source>
        <dbReference type="ARBA" id="ARBA00022980"/>
    </source>
</evidence>
<organism evidence="8 9">
    <name type="scientific">Salinisphaera japonica YTM-1</name>
    <dbReference type="NCBI Taxonomy" id="1209778"/>
    <lineage>
        <taxon>Bacteria</taxon>
        <taxon>Pseudomonadati</taxon>
        <taxon>Pseudomonadota</taxon>
        <taxon>Gammaproteobacteria</taxon>
        <taxon>Salinisphaerales</taxon>
        <taxon>Salinisphaeraceae</taxon>
        <taxon>Salinisphaera</taxon>
    </lineage>
</organism>
<dbReference type="InterPro" id="IPR021137">
    <property type="entry name" value="Ribosomal_bL35-like"/>
</dbReference>
<evidence type="ECO:0000256" key="1">
    <source>
        <dbReference type="ARBA" id="ARBA00006598"/>
    </source>
</evidence>
<dbReference type="AlphaFoldDB" id="A0A423Q2C2"/>
<dbReference type="NCBIfam" id="TIGR00001">
    <property type="entry name" value="rpmI_bact"/>
    <property type="match status" value="1"/>
</dbReference>
<evidence type="ECO:0000256" key="7">
    <source>
        <dbReference type="SAM" id="MobiDB-lite"/>
    </source>
</evidence>
<keyword evidence="2 5" id="KW-0689">Ribosomal protein</keyword>
<accession>A0A423Q2C2</accession>
<gene>
    <name evidence="5" type="primary">rpmI</name>
    <name evidence="8" type="ORF">SAJA_00755</name>
</gene>
<feature type="compositionally biased region" description="Basic residues" evidence="7">
    <location>
        <begin position="10"/>
        <end position="34"/>
    </location>
</feature>
<protein>
    <recommendedName>
        <fullName evidence="4 5">Large ribosomal subunit protein bL35</fullName>
    </recommendedName>
</protein>
<dbReference type="PANTHER" id="PTHR33343">
    <property type="entry name" value="54S RIBOSOMAL PROTEIN BL35M"/>
    <property type="match status" value="1"/>
</dbReference>
<dbReference type="OrthoDB" id="47476at2"/>
<dbReference type="InterPro" id="IPR037229">
    <property type="entry name" value="Ribosomal_bL35_sf"/>
</dbReference>
<name>A0A423Q2C2_9GAMM</name>
<dbReference type="RefSeq" id="WP_123656732.1">
    <property type="nucleotide sequence ID" value="NZ_AYKG01000001.1"/>
</dbReference>
<dbReference type="SUPFAM" id="SSF143034">
    <property type="entry name" value="L35p-like"/>
    <property type="match status" value="1"/>
</dbReference>